<organism evidence="1 2">
    <name type="scientific">Carnegiea gigantea</name>
    <dbReference type="NCBI Taxonomy" id="171969"/>
    <lineage>
        <taxon>Eukaryota</taxon>
        <taxon>Viridiplantae</taxon>
        <taxon>Streptophyta</taxon>
        <taxon>Embryophyta</taxon>
        <taxon>Tracheophyta</taxon>
        <taxon>Spermatophyta</taxon>
        <taxon>Magnoliopsida</taxon>
        <taxon>eudicotyledons</taxon>
        <taxon>Gunneridae</taxon>
        <taxon>Pentapetalae</taxon>
        <taxon>Caryophyllales</taxon>
        <taxon>Cactineae</taxon>
        <taxon>Cactaceae</taxon>
        <taxon>Cactoideae</taxon>
        <taxon>Echinocereeae</taxon>
        <taxon>Carnegiea</taxon>
    </lineage>
</organism>
<dbReference type="SUPFAM" id="SSF50969">
    <property type="entry name" value="YVTN repeat-like/Quinoprotein amine dehydrogenase"/>
    <property type="match status" value="1"/>
</dbReference>
<dbReference type="PANTHER" id="PTHR31270">
    <property type="entry name" value="GLUTAMINYL-PEPTIDE CYCLOTRANSFERASE"/>
    <property type="match status" value="1"/>
</dbReference>
<keyword evidence="2" id="KW-1185">Reference proteome</keyword>
<dbReference type="PANTHER" id="PTHR31270:SF1">
    <property type="entry name" value="GLUTAMINYL-PEPTIDE CYCLOTRANSFERASE"/>
    <property type="match status" value="1"/>
</dbReference>
<sequence length="302" mass="33999">MANGPKKTQRSDPVRVVLGALIFSLLVCLGNSWNSWLEFAQNLENSELPGIYTFAVVSEYPHDREAFTQGLLYAGNGTLYESTGLYGRSSVRRVALQTGKVEAQHNLDSSLFGEGLTLLDERLYQLTWKETFGFIYDKHTLSELSKFNHQMTDGWGLATDGKILFGSDGTSTLYQMDPQTMKVIKKHTIRYGGVEVIYLNELEYVNGEVWANVWQTDCIARISPADGTLIGWIILSSLREGLIAAGEKDIDVLNGIAWDAQGNRIFVTGKWWPKLYEIKVYARDDQSHQGIEQLCIPNRVNF</sequence>
<dbReference type="AlphaFoldDB" id="A0A9Q1QUJ1"/>
<evidence type="ECO:0000313" key="2">
    <source>
        <dbReference type="Proteomes" id="UP001153076"/>
    </source>
</evidence>
<dbReference type="InterPro" id="IPR007788">
    <property type="entry name" value="QCT"/>
</dbReference>
<name>A0A9Q1QUJ1_9CARY</name>
<protein>
    <recommendedName>
        <fullName evidence="3">Glutamine cyclotransferase</fullName>
    </recommendedName>
</protein>
<dbReference type="OrthoDB" id="409395at2759"/>
<gene>
    <name evidence="1" type="ORF">Cgig2_005111</name>
</gene>
<evidence type="ECO:0008006" key="3">
    <source>
        <dbReference type="Google" id="ProtNLM"/>
    </source>
</evidence>
<reference evidence="1" key="1">
    <citation type="submission" date="2022-04" db="EMBL/GenBank/DDBJ databases">
        <title>Carnegiea gigantea Genome sequencing and assembly v2.</title>
        <authorList>
            <person name="Copetti D."/>
            <person name="Sanderson M.J."/>
            <person name="Burquez A."/>
            <person name="Wojciechowski M.F."/>
        </authorList>
    </citation>
    <scope>NUCLEOTIDE SEQUENCE</scope>
    <source>
        <strain evidence="1">SGP5-SGP5p</strain>
        <tissue evidence="1">Aerial part</tissue>
    </source>
</reference>
<dbReference type="GO" id="GO:0016603">
    <property type="term" value="F:glutaminyl-peptide cyclotransferase activity"/>
    <property type="evidence" value="ECO:0007669"/>
    <property type="project" value="InterPro"/>
</dbReference>
<evidence type="ECO:0000313" key="1">
    <source>
        <dbReference type="EMBL" id="KAJ8452775.1"/>
    </source>
</evidence>
<dbReference type="InterPro" id="IPR011044">
    <property type="entry name" value="Quino_amine_DH_bsu"/>
</dbReference>
<dbReference type="Pfam" id="PF05096">
    <property type="entry name" value="Glu_cyclase_2"/>
    <property type="match status" value="1"/>
</dbReference>
<dbReference type="Proteomes" id="UP001153076">
    <property type="component" value="Unassembled WGS sequence"/>
</dbReference>
<proteinExistence type="predicted"/>
<accession>A0A9Q1QUJ1</accession>
<dbReference type="EMBL" id="JAKOGI010000003">
    <property type="protein sequence ID" value="KAJ8452775.1"/>
    <property type="molecule type" value="Genomic_DNA"/>
</dbReference>
<comment type="caution">
    <text evidence="1">The sequence shown here is derived from an EMBL/GenBank/DDBJ whole genome shotgun (WGS) entry which is preliminary data.</text>
</comment>